<protein>
    <submittedName>
        <fullName evidence="1">Uncharacterized protein</fullName>
    </submittedName>
</protein>
<name>A0A0A9ABX6_ARUDO</name>
<proteinExistence type="predicted"/>
<dbReference type="AlphaFoldDB" id="A0A0A9ABX6"/>
<dbReference type="EMBL" id="GBRH01253338">
    <property type="protein sequence ID" value="JAD44557.1"/>
    <property type="molecule type" value="Transcribed_RNA"/>
</dbReference>
<sequence length="37" mass="4570">MFHKGFHFISTFHFHMILTDDPWKATCWYLIDQRVVT</sequence>
<evidence type="ECO:0000313" key="1">
    <source>
        <dbReference type="EMBL" id="JAD44557.1"/>
    </source>
</evidence>
<accession>A0A0A9ABX6</accession>
<reference evidence="1" key="1">
    <citation type="submission" date="2014-09" db="EMBL/GenBank/DDBJ databases">
        <authorList>
            <person name="Magalhaes I.L.F."/>
            <person name="Oliveira U."/>
            <person name="Santos F.R."/>
            <person name="Vidigal T.H.D.A."/>
            <person name="Brescovit A.D."/>
            <person name="Santos A.J."/>
        </authorList>
    </citation>
    <scope>NUCLEOTIDE SEQUENCE</scope>
    <source>
        <tissue evidence="1">Shoot tissue taken approximately 20 cm above the soil surface</tissue>
    </source>
</reference>
<reference evidence="1" key="2">
    <citation type="journal article" date="2015" name="Data Brief">
        <title>Shoot transcriptome of the giant reed, Arundo donax.</title>
        <authorList>
            <person name="Barrero R.A."/>
            <person name="Guerrero F.D."/>
            <person name="Moolhuijzen P."/>
            <person name="Goolsby J.A."/>
            <person name="Tidwell J."/>
            <person name="Bellgard S.E."/>
            <person name="Bellgard M.I."/>
        </authorList>
    </citation>
    <scope>NUCLEOTIDE SEQUENCE</scope>
    <source>
        <tissue evidence="1">Shoot tissue taken approximately 20 cm above the soil surface</tissue>
    </source>
</reference>
<organism evidence="1">
    <name type="scientific">Arundo donax</name>
    <name type="common">Giant reed</name>
    <name type="synonym">Donax arundinaceus</name>
    <dbReference type="NCBI Taxonomy" id="35708"/>
    <lineage>
        <taxon>Eukaryota</taxon>
        <taxon>Viridiplantae</taxon>
        <taxon>Streptophyta</taxon>
        <taxon>Embryophyta</taxon>
        <taxon>Tracheophyta</taxon>
        <taxon>Spermatophyta</taxon>
        <taxon>Magnoliopsida</taxon>
        <taxon>Liliopsida</taxon>
        <taxon>Poales</taxon>
        <taxon>Poaceae</taxon>
        <taxon>PACMAD clade</taxon>
        <taxon>Arundinoideae</taxon>
        <taxon>Arundineae</taxon>
        <taxon>Arundo</taxon>
    </lineage>
</organism>